<keyword evidence="3" id="KW-1185">Reference proteome</keyword>
<reference evidence="2" key="2">
    <citation type="submission" date="2020-08" db="EMBL/GenBank/DDBJ databases">
        <title>Plant Genome Project.</title>
        <authorList>
            <person name="Zhang R.-G."/>
        </authorList>
    </citation>
    <scope>NUCLEOTIDE SEQUENCE</scope>
    <source>
        <strain evidence="2">Huo1</strain>
        <tissue evidence="2">Leaf</tissue>
    </source>
</reference>
<dbReference type="EMBL" id="PNBA02000007">
    <property type="protein sequence ID" value="KAG6417474.1"/>
    <property type="molecule type" value="Genomic_DNA"/>
</dbReference>
<dbReference type="AlphaFoldDB" id="A0A8X8XRT3"/>
<accession>A0A8X8XRT3</accession>
<evidence type="ECO:0008006" key="4">
    <source>
        <dbReference type="Google" id="ProtNLM"/>
    </source>
</evidence>
<name>A0A8X8XRT3_SALSN</name>
<evidence type="ECO:0000313" key="2">
    <source>
        <dbReference type="EMBL" id="KAG6417474.1"/>
    </source>
</evidence>
<sequence length="128" mass="13504">MENTAPLDDDEYDAASSLLLLSESNGGFCNPTISTHEEASTIKIETQKRASPGTPLALDDHTTADKGKAAAVAVDTEDLQCSICHETFATWQALRNHFDQSKLAGKPSTSANGGASTCDVDLNLPPPE</sequence>
<gene>
    <name evidence="2" type="ORF">SASPL_119654</name>
</gene>
<protein>
    <recommendedName>
        <fullName evidence="4">C2H2-type domain-containing protein</fullName>
    </recommendedName>
</protein>
<organism evidence="2">
    <name type="scientific">Salvia splendens</name>
    <name type="common">Scarlet sage</name>
    <dbReference type="NCBI Taxonomy" id="180675"/>
    <lineage>
        <taxon>Eukaryota</taxon>
        <taxon>Viridiplantae</taxon>
        <taxon>Streptophyta</taxon>
        <taxon>Embryophyta</taxon>
        <taxon>Tracheophyta</taxon>
        <taxon>Spermatophyta</taxon>
        <taxon>Magnoliopsida</taxon>
        <taxon>eudicotyledons</taxon>
        <taxon>Gunneridae</taxon>
        <taxon>Pentapetalae</taxon>
        <taxon>asterids</taxon>
        <taxon>lamiids</taxon>
        <taxon>Lamiales</taxon>
        <taxon>Lamiaceae</taxon>
        <taxon>Nepetoideae</taxon>
        <taxon>Mentheae</taxon>
        <taxon>Salviinae</taxon>
        <taxon>Salvia</taxon>
        <taxon>Salvia subgen. Calosphace</taxon>
        <taxon>core Calosphace</taxon>
    </lineage>
</organism>
<evidence type="ECO:0000256" key="1">
    <source>
        <dbReference type="SAM" id="MobiDB-lite"/>
    </source>
</evidence>
<proteinExistence type="predicted"/>
<feature type="region of interest" description="Disordered" evidence="1">
    <location>
        <begin position="102"/>
        <end position="128"/>
    </location>
</feature>
<reference evidence="2" key="1">
    <citation type="submission" date="2018-01" db="EMBL/GenBank/DDBJ databases">
        <authorList>
            <person name="Mao J.F."/>
        </authorList>
    </citation>
    <scope>NUCLEOTIDE SEQUENCE</scope>
    <source>
        <strain evidence="2">Huo1</strain>
        <tissue evidence="2">Leaf</tissue>
    </source>
</reference>
<comment type="caution">
    <text evidence="2">The sequence shown here is derived from an EMBL/GenBank/DDBJ whole genome shotgun (WGS) entry which is preliminary data.</text>
</comment>
<dbReference type="Proteomes" id="UP000298416">
    <property type="component" value="Unassembled WGS sequence"/>
</dbReference>
<evidence type="ECO:0000313" key="3">
    <source>
        <dbReference type="Proteomes" id="UP000298416"/>
    </source>
</evidence>